<comment type="caution">
    <text evidence="2">The sequence shown here is derived from an EMBL/GenBank/DDBJ whole genome shotgun (WGS) entry which is preliminary data.</text>
</comment>
<accession>A0A8H6CT88</accession>
<keyword evidence="1" id="KW-0472">Membrane</keyword>
<evidence type="ECO:0000313" key="2">
    <source>
        <dbReference type="EMBL" id="KAF5691482.1"/>
    </source>
</evidence>
<dbReference type="EMBL" id="JAAQPF010001231">
    <property type="protein sequence ID" value="KAF5691482.1"/>
    <property type="molecule type" value="Genomic_DNA"/>
</dbReference>
<organism evidence="2 3">
    <name type="scientific">Fusarium globosum</name>
    <dbReference type="NCBI Taxonomy" id="78864"/>
    <lineage>
        <taxon>Eukaryota</taxon>
        <taxon>Fungi</taxon>
        <taxon>Dikarya</taxon>
        <taxon>Ascomycota</taxon>
        <taxon>Pezizomycotina</taxon>
        <taxon>Sordariomycetes</taxon>
        <taxon>Hypocreomycetidae</taxon>
        <taxon>Hypocreales</taxon>
        <taxon>Nectriaceae</taxon>
        <taxon>Fusarium</taxon>
        <taxon>Fusarium fujikuroi species complex</taxon>
    </lineage>
</organism>
<keyword evidence="1" id="KW-1133">Transmembrane helix</keyword>
<feature type="non-terminal residue" evidence="2">
    <location>
        <position position="1"/>
    </location>
</feature>
<feature type="transmembrane region" description="Helical" evidence="1">
    <location>
        <begin position="20"/>
        <end position="41"/>
    </location>
</feature>
<name>A0A8H6CT88_9HYPO</name>
<sequence length="277" mass="31300">MKVLNIQYSLLEFTLRAFALVVEMVFLTLIFLGIPIGIWYFTWDLDNEISPLAGSVVHPSLIKEARAYLGFLSLSLPWTIWLTLPYCSVAISARTLTQLVIDFDPTQCNEAELGELIRLGEKLEGVGVTLLSKAESKYAWEASAGLRFKVAAATSKVIAKEEVLVPSSFRRSIKAIFNGPGSSLQSQSLWQKRAKNFEHRCKRLRNLNPNAIVTWALTFSPNSWLVHNMRNDIFSCLVTFVDSRPPKLWPSKVYDLLKALQRDAELLQNPSYSQFIS</sequence>
<dbReference type="Proteomes" id="UP000532311">
    <property type="component" value="Unassembled WGS sequence"/>
</dbReference>
<keyword evidence="3" id="KW-1185">Reference proteome</keyword>
<reference evidence="2 3" key="1">
    <citation type="submission" date="2020-05" db="EMBL/GenBank/DDBJ databases">
        <title>Identification and distribution of gene clusters putatively required for synthesis of sphingolipid metabolism inhibitors in phylogenetically diverse species of the filamentous fungus Fusarium.</title>
        <authorList>
            <person name="Kim H.-S."/>
            <person name="Busman M."/>
            <person name="Brown D.W."/>
            <person name="Divon H."/>
            <person name="Uhlig S."/>
            <person name="Proctor R.H."/>
        </authorList>
    </citation>
    <scope>NUCLEOTIDE SEQUENCE [LARGE SCALE GENOMIC DNA]</scope>
    <source>
        <strain evidence="2 3">NRRL 26131</strain>
    </source>
</reference>
<protein>
    <submittedName>
        <fullName evidence="2">Uncharacterized protein</fullName>
    </submittedName>
</protein>
<feature type="transmembrane region" description="Helical" evidence="1">
    <location>
        <begin position="65"/>
        <end position="84"/>
    </location>
</feature>
<evidence type="ECO:0000313" key="3">
    <source>
        <dbReference type="Proteomes" id="UP000532311"/>
    </source>
</evidence>
<dbReference type="AlphaFoldDB" id="A0A8H6CT88"/>
<proteinExistence type="predicted"/>
<gene>
    <name evidence="2" type="ORF">FGLOB1_14588</name>
</gene>
<keyword evidence="1" id="KW-0812">Transmembrane</keyword>
<evidence type="ECO:0000256" key="1">
    <source>
        <dbReference type="SAM" id="Phobius"/>
    </source>
</evidence>